<sequence length="137" mass="15084">MRDPGSCTGPRTWFPRGAWEREKALLTSVTPELEEDAEGQRWGKRMLEEEVGVLDSEEEGIRPEEGKGVQPNGRSWENKTAEETPDTEPSSEDETTSENANTGHHVLGGTWLLQVQAHLPTLYHFVTGKKGGGEGGL</sequence>
<dbReference type="Proteomes" id="UP001066276">
    <property type="component" value="Chromosome 4_2"/>
</dbReference>
<feature type="region of interest" description="Disordered" evidence="1">
    <location>
        <begin position="25"/>
        <end position="44"/>
    </location>
</feature>
<comment type="caution">
    <text evidence="2">The sequence shown here is derived from an EMBL/GenBank/DDBJ whole genome shotgun (WGS) entry which is preliminary data.</text>
</comment>
<evidence type="ECO:0000256" key="1">
    <source>
        <dbReference type="SAM" id="MobiDB-lite"/>
    </source>
</evidence>
<keyword evidence="3" id="KW-1185">Reference proteome</keyword>
<proteinExistence type="predicted"/>
<evidence type="ECO:0000313" key="2">
    <source>
        <dbReference type="EMBL" id="KAJ1163866.1"/>
    </source>
</evidence>
<dbReference type="EMBL" id="JANPWB010000008">
    <property type="protein sequence ID" value="KAJ1163866.1"/>
    <property type="molecule type" value="Genomic_DNA"/>
</dbReference>
<feature type="compositionally biased region" description="Acidic residues" evidence="1">
    <location>
        <begin position="83"/>
        <end position="96"/>
    </location>
</feature>
<reference evidence="2" key="1">
    <citation type="journal article" date="2022" name="bioRxiv">
        <title>Sequencing and chromosome-scale assembly of the giantPleurodeles waltlgenome.</title>
        <authorList>
            <person name="Brown T."/>
            <person name="Elewa A."/>
            <person name="Iarovenko S."/>
            <person name="Subramanian E."/>
            <person name="Araus A.J."/>
            <person name="Petzold A."/>
            <person name="Susuki M."/>
            <person name="Suzuki K.-i.T."/>
            <person name="Hayashi T."/>
            <person name="Toyoda A."/>
            <person name="Oliveira C."/>
            <person name="Osipova E."/>
            <person name="Leigh N.D."/>
            <person name="Simon A."/>
            <person name="Yun M.H."/>
        </authorList>
    </citation>
    <scope>NUCLEOTIDE SEQUENCE</scope>
    <source>
        <strain evidence="2">20211129_DDA</strain>
        <tissue evidence="2">Liver</tissue>
    </source>
</reference>
<name>A0AAV7SIG0_PLEWA</name>
<evidence type="ECO:0000313" key="3">
    <source>
        <dbReference type="Proteomes" id="UP001066276"/>
    </source>
</evidence>
<organism evidence="2 3">
    <name type="scientific">Pleurodeles waltl</name>
    <name type="common">Iberian ribbed newt</name>
    <dbReference type="NCBI Taxonomy" id="8319"/>
    <lineage>
        <taxon>Eukaryota</taxon>
        <taxon>Metazoa</taxon>
        <taxon>Chordata</taxon>
        <taxon>Craniata</taxon>
        <taxon>Vertebrata</taxon>
        <taxon>Euteleostomi</taxon>
        <taxon>Amphibia</taxon>
        <taxon>Batrachia</taxon>
        <taxon>Caudata</taxon>
        <taxon>Salamandroidea</taxon>
        <taxon>Salamandridae</taxon>
        <taxon>Pleurodelinae</taxon>
        <taxon>Pleurodeles</taxon>
    </lineage>
</organism>
<dbReference type="AlphaFoldDB" id="A0AAV7SIG0"/>
<gene>
    <name evidence="2" type="ORF">NDU88_004318</name>
</gene>
<accession>A0AAV7SIG0</accession>
<feature type="region of interest" description="Disordered" evidence="1">
    <location>
        <begin position="52"/>
        <end position="105"/>
    </location>
</feature>
<protein>
    <submittedName>
        <fullName evidence="2">Uncharacterized protein</fullName>
    </submittedName>
</protein>